<name>A0A9D2GYE6_9BACE</name>
<dbReference type="EMBL" id="DXAV01000045">
    <property type="protein sequence ID" value="HIZ91539.1"/>
    <property type="molecule type" value="Genomic_DNA"/>
</dbReference>
<reference evidence="1" key="2">
    <citation type="submission" date="2021-04" db="EMBL/GenBank/DDBJ databases">
        <authorList>
            <person name="Gilroy R."/>
        </authorList>
    </citation>
    <scope>NUCLEOTIDE SEQUENCE</scope>
    <source>
        <strain evidence="1">CHK118-2852</strain>
    </source>
</reference>
<organism evidence="1 2">
    <name type="scientific">Candidatus Bacteroides merdavium</name>
    <dbReference type="NCBI Taxonomy" id="2838472"/>
    <lineage>
        <taxon>Bacteria</taxon>
        <taxon>Pseudomonadati</taxon>
        <taxon>Bacteroidota</taxon>
        <taxon>Bacteroidia</taxon>
        <taxon>Bacteroidales</taxon>
        <taxon>Bacteroidaceae</taxon>
        <taxon>Bacteroides</taxon>
    </lineage>
</organism>
<dbReference type="Proteomes" id="UP000824108">
    <property type="component" value="Unassembled WGS sequence"/>
</dbReference>
<evidence type="ECO:0000313" key="1">
    <source>
        <dbReference type="EMBL" id="HIZ91539.1"/>
    </source>
</evidence>
<accession>A0A9D2GYE6</accession>
<dbReference type="Pfam" id="PF18939">
    <property type="entry name" value="DUF5686"/>
    <property type="match status" value="1"/>
</dbReference>
<proteinExistence type="predicted"/>
<evidence type="ECO:0000313" key="2">
    <source>
        <dbReference type="Proteomes" id="UP000824108"/>
    </source>
</evidence>
<gene>
    <name evidence="1" type="ORF">H9807_05425</name>
</gene>
<sequence length="725" mass="84972">MISADSIMEKVVFFAPLYERIVDSYDAELYIKGKINIKKQNRLLRYIPTMFRIRKGVKEYLMETYNELSFTAPDIYDQKVTATMGTANEFWDLNGQLPQYFRFNIYAPTILADKLLSPLAPNAKKYYNYRIDTIRGESHDIQYVIRFIPKSKSFQLVGGYMVVSDNVWSIREIRFSGRSEILSFSNHVRMGEVGCADEFLPVYSDFDVTFKMVGNVIDGNYTAVLQYKRIKQRDPSDRMPKSGKSKYDLSASYTLRCDTNACLRDTAAFKQMRPFPLDKHEDSLYRAYFLYRDTLAQRQKEKERKKKANKRLEFWGTVGDALVSRYTLDLANVGSVRCSPLINPLLLSYSHSNGISYRQEFRYNRLFPGDRLLRISPRIGYNFTRNEFYWSVNGQLDYWPRKRASLHFDVGNGNRIYSSDVLDDLKAMPDSLLDFSQIHLDYFKDLYCRITHSWEIINGLTLDVGLSIHRRTEVERSNFKLLLPDTGDYIAMTRQGGEEDQDRSEVWDLSVLGKLRHTYSSFAPRVKLSWSPGQYYYMNGDRKINLHSRYPTISAEWERGIKGILPGSGAYERVEVDFQHNIPLGLMRDIYYRIGWGKFTNQEELYFVDFANFTRSNLPVGWNDEIGGVFQLLDSRWYNSSREYFRAHLTYEAPFLLMSHLMKYTQYVLNERLYLNTLLVPHLKPYVEVGYGIGTHIFDFGLFASFANWKYQEIGCKITFELFNR</sequence>
<dbReference type="AlphaFoldDB" id="A0A9D2GYE6"/>
<dbReference type="InterPro" id="IPR043741">
    <property type="entry name" value="DUF5686"/>
</dbReference>
<protein>
    <recommendedName>
        <fullName evidence="3">Carboxypeptidase-like regulatory domain-containing protein</fullName>
    </recommendedName>
</protein>
<reference evidence="1" key="1">
    <citation type="journal article" date="2021" name="PeerJ">
        <title>Extensive microbial diversity within the chicken gut microbiome revealed by metagenomics and culture.</title>
        <authorList>
            <person name="Gilroy R."/>
            <person name="Ravi A."/>
            <person name="Getino M."/>
            <person name="Pursley I."/>
            <person name="Horton D.L."/>
            <person name="Alikhan N.F."/>
            <person name="Baker D."/>
            <person name="Gharbi K."/>
            <person name="Hall N."/>
            <person name="Watson M."/>
            <person name="Adriaenssens E.M."/>
            <person name="Foster-Nyarko E."/>
            <person name="Jarju S."/>
            <person name="Secka A."/>
            <person name="Antonio M."/>
            <person name="Oren A."/>
            <person name="Chaudhuri R.R."/>
            <person name="La Ragione R."/>
            <person name="Hildebrand F."/>
            <person name="Pallen M.J."/>
        </authorList>
    </citation>
    <scope>NUCLEOTIDE SEQUENCE</scope>
    <source>
        <strain evidence="1">CHK118-2852</strain>
    </source>
</reference>
<comment type="caution">
    <text evidence="1">The sequence shown here is derived from an EMBL/GenBank/DDBJ whole genome shotgun (WGS) entry which is preliminary data.</text>
</comment>
<evidence type="ECO:0008006" key="3">
    <source>
        <dbReference type="Google" id="ProtNLM"/>
    </source>
</evidence>